<feature type="domain" description="Anaphase-promoting complex subunit 5" evidence="10">
    <location>
        <begin position="294"/>
        <end position="383"/>
    </location>
</feature>
<dbReference type="Gene3D" id="1.25.40.10">
    <property type="entry name" value="Tetratricopeptide repeat domain"/>
    <property type="match status" value="1"/>
</dbReference>
<dbReference type="InterPro" id="IPR037679">
    <property type="entry name" value="Apc5"/>
</dbReference>
<keyword evidence="3" id="KW-0132">Cell division</keyword>
<dbReference type="UniPathway" id="UPA00143"/>
<proteinExistence type="inferred from homology"/>
<sequence>MARYLTPAKIGLLALIELYTEESVPSEAVLPVLTFITSHILHDGSACGSREARWGKAERTVSLVISIGDFEKLLSGFPVVTGMPGRKLWDLFLAKLWDVDSLDALHAFFEAVPAMLAKTKGEKQSGEEDEEEEEEEEEEQEEEQDQPSSKKIKLSRNSPFGAFVRRCRLEFQRLAFHVCTELWKDFVRYRQTTAAYLRRKNPSLGRLGFDKVLLLGGQDDWDPDGIAALVAVAYGDMLYGDESGTVAVSTDDIEGLVEFQIGRMQKYGNRVPVEIRLQFEHLLRDSSLVPSVRHYLSFLDAWRAGDYTTAFDDLHRYFDYTMQYRDRLFYQYALMNLAVLQADFGCYREAVSAMLETVSTARENRDMTCLNFALNWLFHFGRAHPKLVHDLESHSMLGAGKESLAFLRVKAKESGMWTLWSSVLLAESKMALVNGDSVATSVEHMVRSSQVIVDKRLKNMFGSQMSLQAALWSRLGIGRLSACASETFLRCHARNSVFEDELKHTCRLAFALAQRGRYDEALRRLDGLDDDDSLRWSWKPSQYWLKYRAVVKLKRDLHHGNLDAARRLLDQLLQSKADDLEPDMAFTVDSLHVEYLSRRGDVRAALTEVDSLMSRQRSEGRDVAEAVKLLLSRVSLLDRCGRPLRALSAAVRATDMAWRARLLPCLWEAVGALSSMLVSLAEFDAAVSLLTAVIPRSLECEADAPVARLYSILADAQMGLAGAAEARSSRRTELLTRALRAVQKALHHYSVVEDVERQCEAMAKKAMIMKLTGEAALAADYAAAYVELRKRAEALSLDGA</sequence>
<dbReference type="PANTHER" id="PTHR12830">
    <property type="entry name" value="ANAPHASE-PROMOTING COMPLEX SUBUNIT 5"/>
    <property type="match status" value="1"/>
</dbReference>
<evidence type="ECO:0000313" key="12">
    <source>
        <dbReference type="Proteomes" id="UP000562929"/>
    </source>
</evidence>
<dbReference type="GO" id="GO:0031145">
    <property type="term" value="P:anaphase-promoting complex-dependent catabolic process"/>
    <property type="evidence" value="ECO:0007669"/>
    <property type="project" value="TreeGrafter"/>
</dbReference>
<organism evidence="11 12">
    <name type="scientific">Ophiocordyceps camponoti-floridani</name>
    <dbReference type="NCBI Taxonomy" id="2030778"/>
    <lineage>
        <taxon>Eukaryota</taxon>
        <taxon>Fungi</taxon>
        <taxon>Dikarya</taxon>
        <taxon>Ascomycota</taxon>
        <taxon>Pezizomycotina</taxon>
        <taxon>Sordariomycetes</taxon>
        <taxon>Hypocreomycetidae</taxon>
        <taxon>Hypocreales</taxon>
        <taxon>Ophiocordycipitaceae</taxon>
        <taxon>Ophiocordyceps</taxon>
    </lineage>
</organism>
<dbReference type="Proteomes" id="UP000562929">
    <property type="component" value="Unassembled WGS sequence"/>
</dbReference>
<dbReference type="InterPro" id="IPR011990">
    <property type="entry name" value="TPR-like_helical_dom_sf"/>
</dbReference>
<dbReference type="GO" id="GO:0005680">
    <property type="term" value="C:anaphase-promoting complex"/>
    <property type="evidence" value="ECO:0007669"/>
    <property type="project" value="InterPro"/>
</dbReference>
<dbReference type="PANTHER" id="PTHR12830:SF9">
    <property type="entry name" value="ANAPHASE-PROMOTING COMPLEX SUBUNIT 5"/>
    <property type="match status" value="1"/>
</dbReference>
<evidence type="ECO:0000256" key="1">
    <source>
        <dbReference type="ARBA" id="ARBA00007450"/>
    </source>
</evidence>
<evidence type="ECO:0000313" key="11">
    <source>
        <dbReference type="EMBL" id="KAF4582995.1"/>
    </source>
</evidence>
<keyword evidence="6" id="KW-0131">Cell cycle</keyword>
<evidence type="ECO:0000256" key="8">
    <source>
        <dbReference type="ARBA" id="ARBA00045696"/>
    </source>
</evidence>
<evidence type="ECO:0000256" key="9">
    <source>
        <dbReference type="SAM" id="MobiDB-lite"/>
    </source>
</evidence>
<dbReference type="EMBL" id="JAACLJ010000007">
    <property type="protein sequence ID" value="KAF4582995.1"/>
    <property type="molecule type" value="Genomic_DNA"/>
</dbReference>
<keyword evidence="12" id="KW-1185">Reference proteome</keyword>
<accession>A0A8H4Q2N9</accession>
<keyword evidence="4" id="KW-0498">Mitosis</keyword>
<evidence type="ECO:0000256" key="7">
    <source>
        <dbReference type="ARBA" id="ARBA00031069"/>
    </source>
</evidence>
<comment type="caution">
    <text evidence="11">The sequence shown here is derived from an EMBL/GenBank/DDBJ whole genome shotgun (WGS) entry which is preliminary data.</text>
</comment>
<evidence type="ECO:0000256" key="5">
    <source>
        <dbReference type="ARBA" id="ARBA00022786"/>
    </source>
</evidence>
<evidence type="ECO:0000256" key="6">
    <source>
        <dbReference type="ARBA" id="ARBA00023306"/>
    </source>
</evidence>
<dbReference type="InterPro" id="IPR026000">
    <property type="entry name" value="Apc5_dom"/>
</dbReference>
<dbReference type="AlphaFoldDB" id="A0A8H4Q2N9"/>
<evidence type="ECO:0000256" key="4">
    <source>
        <dbReference type="ARBA" id="ARBA00022776"/>
    </source>
</evidence>
<evidence type="ECO:0000256" key="2">
    <source>
        <dbReference type="ARBA" id="ARBA00016066"/>
    </source>
</evidence>
<evidence type="ECO:0000259" key="10">
    <source>
        <dbReference type="Pfam" id="PF12862"/>
    </source>
</evidence>
<dbReference type="GO" id="GO:0045842">
    <property type="term" value="P:positive regulation of mitotic metaphase/anaphase transition"/>
    <property type="evidence" value="ECO:0007669"/>
    <property type="project" value="TreeGrafter"/>
</dbReference>
<comment type="function">
    <text evidence="8">Component of the anaphase promoting complex/cyclosome (APC/C), a cell cycle-regulated E3 ubiquitin ligase that controls progression through mitosis and the G1 phase of the cell cycle. The APC/C complex acts by mediating ubiquitination and subsequent degradation of target proteins: it mainly mediates the formation of 'Lys-11'-linked polyubiquitin chains and, to a lower extent, the formation of 'Lys-48'- and 'Lys-63'-linked polyubiquitin chains. The APC/C complex catalyzes assembly of branched 'Lys-11'-/'Lys-48'-linked branched ubiquitin chains on target proteins.</text>
</comment>
<dbReference type="OrthoDB" id="2504561at2759"/>
<dbReference type="GO" id="GO:0051301">
    <property type="term" value="P:cell division"/>
    <property type="evidence" value="ECO:0007669"/>
    <property type="project" value="UniProtKB-KW"/>
</dbReference>
<reference evidence="11 12" key="1">
    <citation type="journal article" date="2020" name="G3 (Bethesda)">
        <title>Genetic Underpinnings of Host Manipulation by Ophiocordyceps as Revealed by Comparative Transcriptomics.</title>
        <authorList>
            <person name="Will I."/>
            <person name="Das B."/>
            <person name="Trinh T."/>
            <person name="Brachmann A."/>
            <person name="Ohm R.A."/>
            <person name="de Bekker C."/>
        </authorList>
    </citation>
    <scope>NUCLEOTIDE SEQUENCE [LARGE SCALE GENOMIC DNA]</scope>
    <source>
        <strain evidence="11 12">EC05</strain>
    </source>
</reference>
<evidence type="ECO:0000256" key="3">
    <source>
        <dbReference type="ARBA" id="ARBA00022618"/>
    </source>
</evidence>
<feature type="region of interest" description="Disordered" evidence="9">
    <location>
        <begin position="119"/>
        <end position="153"/>
    </location>
</feature>
<keyword evidence="5" id="KW-0833">Ubl conjugation pathway</keyword>
<dbReference type="Pfam" id="PF12862">
    <property type="entry name" value="ANAPC5"/>
    <property type="match status" value="1"/>
</dbReference>
<comment type="similarity">
    <text evidence="1">Belongs to the APC5 family.</text>
</comment>
<protein>
    <recommendedName>
        <fullName evidence="2">Anaphase-promoting complex subunit 5</fullName>
    </recommendedName>
    <alternativeName>
        <fullName evidence="7">Cyclosome subunit 5</fullName>
    </alternativeName>
</protein>
<feature type="compositionally biased region" description="Acidic residues" evidence="9">
    <location>
        <begin position="127"/>
        <end position="145"/>
    </location>
</feature>
<dbReference type="SUPFAM" id="SSF48452">
    <property type="entry name" value="TPR-like"/>
    <property type="match status" value="1"/>
</dbReference>
<gene>
    <name evidence="11" type="ORF">GQ602_006139</name>
</gene>
<dbReference type="GO" id="GO:0070979">
    <property type="term" value="P:protein K11-linked ubiquitination"/>
    <property type="evidence" value="ECO:0007669"/>
    <property type="project" value="TreeGrafter"/>
</dbReference>
<name>A0A8H4Q2N9_9HYPO</name>